<accession>A0A176S5N8</accession>
<dbReference type="PATRIC" id="fig|1003181.4.peg.1244"/>
<reference evidence="2 3" key="1">
    <citation type="submission" date="2016-05" db="EMBL/GenBank/DDBJ databases">
        <title>Single-cell genome of chain-forming Candidatus Thiomargarita nelsonii and comparison to other large sulfur-oxidizing bacteria.</title>
        <authorList>
            <person name="Winkel M."/>
            <person name="Salman V."/>
            <person name="Woyke T."/>
            <person name="Schulz-Vogt H."/>
            <person name="Richter M."/>
            <person name="Flood B."/>
            <person name="Bailey J."/>
            <person name="Amann R."/>
            <person name="Mussmann M."/>
        </authorList>
    </citation>
    <scope>NUCLEOTIDE SEQUENCE [LARGE SCALE GENOMIC DNA]</scope>
    <source>
        <strain evidence="2 3">THI036</strain>
    </source>
</reference>
<dbReference type="SUPFAM" id="SSF100950">
    <property type="entry name" value="NagB/RpiA/CoA transferase-like"/>
    <property type="match status" value="1"/>
</dbReference>
<organism evidence="2 3">
    <name type="scientific">Candidatus Thiomargarita nelsonii</name>
    <dbReference type="NCBI Taxonomy" id="1003181"/>
    <lineage>
        <taxon>Bacteria</taxon>
        <taxon>Pseudomonadati</taxon>
        <taxon>Pseudomonadota</taxon>
        <taxon>Gammaproteobacteria</taxon>
        <taxon>Thiotrichales</taxon>
        <taxon>Thiotrichaceae</taxon>
        <taxon>Thiomargarita</taxon>
    </lineage>
</organism>
<proteinExistence type="predicted"/>
<dbReference type="Gene3D" id="3.40.50.10420">
    <property type="entry name" value="NagB/RpiA/CoA transferase-like"/>
    <property type="match status" value="1"/>
</dbReference>
<dbReference type="InterPro" id="IPR003741">
    <property type="entry name" value="LUD_dom"/>
</dbReference>
<keyword evidence="3" id="KW-1185">Reference proteome</keyword>
<dbReference type="Proteomes" id="UP000076962">
    <property type="component" value="Unassembled WGS sequence"/>
</dbReference>
<dbReference type="PANTHER" id="PTHR43682">
    <property type="entry name" value="LACTATE UTILIZATION PROTEIN C"/>
    <property type="match status" value="1"/>
</dbReference>
<comment type="caution">
    <text evidence="2">The sequence shown here is derived from an EMBL/GenBank/DDBJ whole genome shotgun (WGS) entry which is preliminary data.</text>
</comment>
<evidence type="ECO:0000313" key="3">
    <source>
        <dbReference type="Proteomes" id="UP000076962"/>
    </source>
</evidence>
<dbReference type="InterPro" id="IPR024185">
    <property type="entry name" value="FTHF_cligase-like_sf"/>
</dbReference>
<dbReference type="PANTHER" id="PTHR43682:SF1">
    <property type="entry name" value="LACTATE UTILIZATION PROTEIN C"/>
    <property type="match status" value="1"/>
</dbReference>
<gene>
    <name evidence="2" type="ORF">THIOM_000851</name>
</gene>
<dbReference type="EMBL" id="LUTY01000430">
    <property type="protein sequence ID" value="OAD23320.1"/>
    <property type="molecule type" value="Genomic_DNA"/>
</dbReference>
<dbReference type="AlphaFoldDB" id="A0A176S5N8"/>
<evidence type="ECO:0000259" key="1">
    <source>
        <dbReference type="Pfam" id="PF02589"/>
    </source>
</evidence>
<sequence>MNQARESILKNIRQGCDEEVVKSLVEDFVVEDLGESLICSFINKLESVAGTVELIPNAKEIPFVVSEFLQLHNLPQKVVVDARLKSLPWPNKLRLAFRAAQADDVVSVCSAFAGIAETGSVVLLSSPDSPTTLNFLPDNHIVILRKDNLVAQIEEVWGRLDSMPRSINIITGPSRTADIEQTLQLGAHGPRRLHVILVDRCA</sequence>
<dbReference type="Pfam" id="PF02589">
    <property type="entry name" value="LUD_dom"/>
    <property type="match status" value="1"/>
</dbReference>
<protein>
    <submittedName>
        <fullName evidence="2">Protein containing DUF162</fullName>
    </submittedName>
</protein>
<evidence type="ECO:0000313" key="2">
    <source>
        <dbReference type="EMBL" id="OAD23320.1"/>
    </source>
</evidence>
<dbReference type="InterPro" id="IPR037171">
    <property type="entry name" value="NagB/RpiA_transferase-like"/>
</dbReference>
<name>A0A176S5N8_9GAMM</name>
<feature type="domain" description="LUD" evidence="1">
    <location>
        <begin position="94"/>
        <end position="198"/>
    </location>
</feature>